<dbReference type="HAMAP" id="MF_01417">
    <property type="entry name" value="SpeA"/>
    <property type="match status" value="1"/>
</dbReference>
<evidence type="ECO:0000256" key="4">
    <source>
        <dbReference type="ARBA" id="ARBA00008357"/>
    </source>
</evidence>
<dbReference type="Pfam" id="PF17810">
    <property type="entry name" value="Arg_decarb_HB"/>
    <property type="match status" value="1"/>
</dbReference>
<dbReference type="RefSeq" id="WP_135280555.1">
    <property type="nucleotide sequence ID" value="NZ_SRIO01000001.1"/>
</dbReference>
<dbReference type="InterPro" id="IPR029066">
    <property type="entry name" value="PLP-binding_barrel"/>
</dbReference>
<evidence type="ECO:0000256" key="1">
    <source>
        <dbReference type="ARBA" id="ARBA00001933"/>
    </source>
</evidence>
<dbReference type="UniPathway" id="UPA00186">
    <property type="reaction ID" value="UER00284"/>
</dbReference>
<dbReference type="GO" id="GO:0008295">
    <property type="term" value="P:spermidine biosynthetic process"/>
    <property type="evidence" value="ECO:0007669"/>
    <property type="project" value="UniProtKB-UniRule"/>
</dbReference>
<dbReference type="NCBIfam" id="NF003763">
    <property type="entry name" value="PRK05354.1"/>
    <property type="match status" value="1"/>
</dbReference>
<dbReference type="SUPFAM" id="SSF51419">
    <property type="entry name" value="PLP-binding barrel"/>
    <property type="match status" value="1"/>
</dbReference>
<feature type="domain" description="Arginine decarboxylase C-terminal helical" evidence="17">
    <location>
        <begin position="580"/>
        <end position="628"/>
    </location>
</feature>
<proteinExistence type="inferred from homology"/>
<evidence type="ECO:0000256" key="8">
    <source>
        <dbReference type="ARBA" id="ARBA00022898"/>
    </source>
</evidence>
<dbReference type="InterPro" id="IPR022657">
    <property type="entry name" value="De-COase2_CS"/>
</dbReference>
<keyword evidence="11 12" id="KW-0456">Lyase</keyword>
<dbReference type="PANTHER" id="PTHR43295">
    <property type="entry name" value="ARGININE DECARBOXYLASE"/>
    <property type="match status" value="1"/>
</dbReference>
<evidence type="ECO:0000256" key="13">
    <source>
        <dbReference type="PIRSR" id="PIRSR001336-50"/>
    </source>
</evidence>
<dbReference type="PRINTS" id="PR01179">
    <property type="entry name" value="ODADCRBXLASE"/>
</dbReference>
<evidence type="ECO:0000259" key="17">
    <source>
        <dbReference type="Pfam" id="PF17944"/>
    </source>
</evidence>
<evidence type="ECO:0000256" key="5">
    <source>
        <dbReference type="ARBA" id="ARBA00022723"/>
    </source>
</evidence>
<comment type="cofactor">
    <cofactor evidence="2 12">
        <name>Mg(2+)</name>
        <dbReference type="ChEBI" id="CHEBI:18420"/>
    </cofactor>
</comment>
<dbReference type="Pfam" id="PF02784">
    <property type="entry name" value="Orn_Arg_deC_N"/>
    <property type="match status" value="1"/>
</dbReference>
<evidence type="ECO:0000256" key="3">
    <source>
        <dbReference type="ARBA" id="ARBA00002257"/>
    </source>
</evidence>
<dbReference type="PIRSF" id="PIRSF001336">
    <property type="entry name" value="Arg_decrbxlase"/>
    <property type="match status" value="1"/>
</dbReference>
<dbReference type="InterPro" id="IPR040634">
    <property type="entry name" value="Arg_decarb_HB"/>
</dbReference>
<comment type="catalytic activity">
    <reaction evidence="12">
        <text>L-arginine + H(+) = agmatine + CO2</text>
        <dbReference type="Rhea" id="RHEA:17641"/>
        <dbReference type="ChEBI" id="CHEBI:15378"/>
        <dbReference type="ChEBI" id="CHEBI:16526"/>
        <dbReference type="ChEBI" id="CHEBI:32682"/>
        <dbReference type="ChEBI" id="CHEBI:58145"/>
        <dbReference type="EC" id="4.1.1.19"/>
    </reaction>
</comment>
<comment type="caution">
    <text evidence="18">The sequence shown here is derived from an EMBL/GenBank/DDBJ whole genome shotgun (WGS) entry which is preliminary data.</text>
</comment>
<dbReference type="Proteomes" id="UP000297890">
    <property type="component" value="Unassembled WGS sequence"/>
</dbReference>
<evidence type="ECO:0000256" key="14">
    <source>
        <dbReference type="PIRSR" id="PIRSR600183-50"/>
    </source>
</evidence>
<dbReference type="InterPro" id="IPR022653">
    <property type="entry name" value="De-COase2_pyr-phos_BS"/>
</dbReference>
<dbReference type="InterPro" id="IPR009006">
    <property type="entry name" value="Ala_racemase/Decarboxylase_C"/>
</dbReference>
<dbReference type="PROSITE" id="PS00879">
    <property type="entry name" value="ODR_DC_2_2"/>
    <property type="match status" value="1"/>
</dbReference>
<dbReference type="GO" id="GO:0008792">
    <property type="term" value="F:arginine decarboxylase activity"/>
    <property type="evidence" value="ECO:0007669"/>
    <property type="project" value="UniProtKB-UniRule"/>
</dbReference>
<dbReference type="EC" id="4.1.1.19" evidence="12"/>
<feature type="domain" description="Arginine decarboxylase helical bundle" evidence="16">
    <location>
        <begin position="369"/>
        <end position="451"/>
    </location>
</feature>
<keyword evidence="19" id="KW-1185">Reference proteome</keyword>
<keyword evidence="6 12" id="KW-0210">Decarboxylase</keyword>
<evidence type="ECO:0000256" key="9">
    <source>
        <dbReference type="ARBA" id="ARBA00023066"/>
    </source>
</evidence>
<keyword evidence="7 12" id="KW-0460">Magnesium</keyword>
<dbReference type="GO" id="GO:0006527">
    <property type="term" value="P:L-arginine catabolic process"/>
    <property type="evidence" value="ECO:0007669"/>
    <property type="project" value="InterPro"/>
</dbReference>
<comment type="function">
    <text evidence="3 12">Catalyzes the biosynthesis of agmatine from arginine.</text>
</comment>
<protein>
    <recommendedName>
        <fullName evidence="12">Biosynthetic arginine decarboxylase</fullName>
        <shortName evidence="12">ADC</shortName>
        <ecNumber evidence="12">4.1.1.19</ecNumber>
    </recommendedName>
</protein>
<dbReference type="SUPFAM" id="SSF50621">
    <property type="entry name" value="Alanine racemase C-terminal domain-like"/>
    <property type="match status" value="1"/>
</dbReference>
<dbReference type="FunFam" id="3.20.20.10:FF:000001">
    <property type="entry name" value="Biosynthetic arginine decarboxylase"/>
    <property type="match status" value="1"/>
</dbReference>
<dbReference type="AlphaFoldDB" id="A0A4Z0FDX2"/>
<dbReference type="InterPro" id="IPR041128">
    <property type="entry name" value="Arg_decarbox_C"/>
</dbReference>
<evidence type="ECO:0000313" key="18">
    <source>
        <dbReference type="EMBL" id="TFZ84195.1"/>
    </source>
</evidence>
<evidence type="ECO:0000259" key="15">
    <source>
        <dbReference type="Pfam" id="PF02784"/>
    </source>
</evidence>
<feature type="domain" description="Orn/DAP/Arg decarboxylase 2 N-terminal" evidence="15">
    <location>
        <begin position="94"/>
        <end position="342"/>
    </location>
</feature>
<keyword evidence="8 12" id="KW-0663">Pyridoxal phosphate</keyword>
<comment type="pathway">
    <text evidence="12">Amine and polyamine biosynthesis; agmatine biosynthesis; agmatine from L-arginine: step 1/1.</text>
</comment>
<comment type="similarity">
    <text evidence="4 12">Belongs to the Orn/Lys/Arg decarboxylase class-II family. SpeA subfamily.</text>
</comment>
<name>A0A4Z0FDX2_9GAMM</name>
<reference evidence="18 19" key="1">
    <citation type="journal article" date="2019" name="ISME J.">
        <title>Candidatus Macondimonas diazotrophica, a novel gammaproteobacterial genus dominating crude-oil-contaminated coastal sediments.</title>
        <authorList>
            <person name="Karthikeyan S."/>
            <person name="Konstantinidis K."/>
        </authorList>
    </citation>
    <scope>NUCLEOTIDE SEQUENCE [LARGE SCALE GENOMIC DNA]</scope>
    <source>
        <strain evidence="18 19">KTK01</strain>
    </source>
</reference>
<dbReference type="Gene3D" id="3.20.20.10">
    <property type="entry name" value="Alanine racemase"/>
    <property type="match status" value="1"/>
</dbReference>
<keyword evidence="10 12" id="KW-0620">Polyamine biosynthesis</keyword>
<sequence length="632" mass="69907">MIRASKPADARSLYNVPEWSEGYFDVDEQGQVIALPLRDPALGQIALPELTQKMAQSGLKLPILVRFSDILHDRVDTLCGAFDAAIAQHDYSGGYTAVYPIKVNQQRTVVEEIIRHGGERVGLEAGSKPELMAVLALARPGSLIICNGYKDRDYIRRALIACHLGLRAVIVIEKPSEVATVIRESRQLGIRPLLGIRVRLANLGSGNWQNTGGEKSKFGLSAMQVLTCIGQLEEAGLLDCLQLLHFHMGSQMANVRDIRRGLTEAARYFTDLHRLGAPLRYVDVGGGLGVDYEGTRSRAACSMNYTVAEYANVVVHVLKETCQAHALPEPNLITEAGRAMTAHHALLITQVIDTEAPHVNPDTLAAPPEDAPVLLHDLWRGYAHLEDIAPVELFHEAVHWVSEAQSMYTHGLLDLPQRAYAEHVYTALCQRLESRLDPARAAHREILAQLEEKLAVKYFCNFSLFQSLPDVWAIEQIFPVMPLQRLDETPTTRGIIQDLTCDSDGCISQYVHQDGLSPTLALHPVGEEETYLLGFFMIGAYQEILGDMHNLFGDTDAVNVELDGHGGFRLVGPERGDSADQLLSYVHFAPDQLAMAYREKITRAQLEPAQAEAFLAELTAGLYGSTYLQRWP</sequence>
<feature type="modified residue" description="N6-(pyridoxal phosphate)lysine" evidence="12 13">
    <location>
        <position position="102"/>
    </location>
</feature>
<dbReference type="Pfam" id="PF17944">
    <property type="entry name" value="Arg_decarbox_C"/>
    <property type="match status" value="1"/>
</dbReference>
<dbReference type="Gene3D" id="1.20.58.930">
    <property type="match status" value="1"/>
</dbReference>
<dbReference type="GO" id="GO:0033388">
    <property type="term" value="P:putrescine biosynthetic process from arginine"/>
    <property type="evidence" value="ECO:0007669"/>
    <property type="project" value="UniProtKB-ARBA"/>
</dbReference>
<dbReference type="PRINTS" id="PR01180">
    <property type="entry name" value="ARGDCRBXLASE"/>
</dbReference>
<comment type="cofactor">
    <cofactor evidence="1 12 13">
        <name>pyridoxal 5'-phosphate</name>
        <dbReference type="ChEBI" id="CHEBI:597326"/>
    </cofactor>
</comment>
<dbReference type="NCBIfam" id="TIGR01273">
    <property type="entry name" value="speA"/>
    <property type="match status" value="1"/>
</dbReference>
<dbReference type="InterPro" id="IPR000183">
    <property type="entry name" value="Orn/DAP/Arg_de-COase"/>
</dbReference>
<dbReference type="GO" id="GO:0046872">
    <property type="term" value="F:metal ion binding"/>
    <property type="evidence" value="ECO:0007669"/>
    <property type="project" value="UniProtKB-KW"/>
</dbReference>
<dbReference type="Gene3D" id="1.10.287.3440">
    <property type="match status" value="1"/>
</dbReference>
<feature type="binding site" evidence="12">
    <location>
        <begin position="282"/>
        <end position="292"/>
    </location>
    <ligand>
        <name>substrate</name>
    </ligand>
</feature>
<evidence type="ECO:0000256" key="12">
    <source>
        <dbReference type="HAMAP-Rule" id="MF_01417"/>
    </source>
</evidence>
<dbReference type="EMBL" id="SRIO01000001">
    <property type="protein sequence ID" value="TFZ84195.1"/>
    <property type="molecule type" value="Genomic_DNA"/>
</dbReference>
<evidence type="ECO:0000256" key="7">
    <source>
        <dbReference type="ARBA" id="ARBA00022842"/>
    </source>
</evidence>
<organism evidence="18 19">
    <name type="scientific">Candidatus Macondimonas diazotrophica</name>
    <dbReference type="NCBI Taxonomy" id="2305248"/>
    <lineage>
        <taxon>Bacteria</taxon>
        <taxon>Pseudomonadati</taxon>
        <taxon>Pseudomonadota</taxon>
        <taxon>Gammaproteobacteria</taxon>
        <taxon>Chromatiales</taxon>
        <taxon>Ectothiorhodospiraceae</taxon>
        <taxon>Candidatus Macondimonas</taxon>
    </lineage>
</organism>
<evidence type="ECO:0000256" key="6">
    <source>
        <dbReference type="ARBA" id="ARBA00022793"/>
    </source>
</evidence>
<dbReference type="InterPro" id="IPR002985">
    <property type="entry name" value="Arg_decrbxlase"/>
</dbReference>
<gene>
    <name evidence="12 18" type="primary">speA</name>
    <name evidence="18" type="ORF">E4680_01270</name>
</gene>
<evidence type="ECO:0000256" key="10">
    <source>
        <dbReference type="ARBA" id="ARBA00023115"/>
    </source>
</evidence>
<dbReference type="Gene3D" id="2.40.37.10">
    <property type="entry name" value="Lyase, Ornithine Decarboxylase, Chain A, domain 1"/>
    <property type="match status" value="1"/>
</dbReference>
<dbReference type="PANTHER" id="PTHR43295:SF9">
    <property type="entry name" value="BIOSYNTHETIC ARGININE DECARBOXYLASE"/>
    <property type="match status" value="1"/>
</dbReference>
<dbReference type="OrthoDB" id="9802658at2"/>
<accession>A0A4Z0FDX2</accession>
<dbReference type="InterPro" id="IPR022644">
    <property type="entry name" value="De-COase2_N"/>
</dbReference>
<dbReference type="CDD" id="cd06830">
    <property type="entry name" value="PLPDE_III_ADC"/>
    <property type="match status" value="1"/>
</dbReference>
<evidence type="ECO:0000259" key="16">
    <source>
        <dbReference type="Pfam" id="PF17810"/>
    </source>
</evidence>
<dbReference type="PROSITE" id="PS00878">
    <property type="entry name" value="ODR_DC_2_1"/>
    <property type="match status" value="1"/>
</dbReference>
<keyword evidence="9 12" id="KW-0745">Spermidine biosynthesis</keyword>
<evidence type="ECO:0000256" key="2">
    <source>
        <dbReference type="ARBA" id="ARBA00001946"/>
    </source>
</evidence>
<feature type="active site" description="Proton donor" evidence="14">
    <location>
        <position position="501"/>
    </location>
</feature>
<keyword evidence="5 12" id="KW-0479">Metal-binding</keyword>
<evidence type="ECO:0000313" key="19">
    <source>
        <dbReference type="Proteomes" id="UP000297890"/>
    </source>
</evidence>
<evidence type="ECO:0000256" key="11">
    <source>
        <dbReference type="ARBA" id="ARBA00023239"/>
    </source>
</evidence>